<dbReference type="AlphaFoldDB" id="A0A1U7NYW0"/>
<evidence type="ECO:0000313" key="1">
    <source>
        <dbReference type="EMBL" id="OLV18105.1"/>
    </source>
</evidence>
<protein>
    <submittedName>
        <fullName evidence="1">Histone H1-like protein</fullName>
    </submittedName>
</protein>
<dbReference type="RefSeq" id="WP_075832807.1">
    <property type="nucleotide sequence ID" value="NZ_MSTI01000077.1"/>
</dbReference>
<keyword evidence="2" id="KW-1185">Reference proteome</keyword>
<sequence length="113" mass="12583">MADIDLSIPKTVQANAKKALELRDEYGFGGTEVGEHMADQLAGGGQLTEDEVRHVAKYFPRHAGDNLDETGQGDEKPSHGFVAWMLWGGDEGRKWSEGVVKKLDRRDEKEKKD</sequence>
<reference evidence="1 2" key="1">
    <citation type="submission" date="2017-01" db="EMBL/GenBank/DDBJ databases">
        <title>Genome Analysis of Deinococcus marmoris KOPRI26562.</title>
        <authorList>
            <person name="Kim J.H."/>
            <person name="Oh H.-M."/>
        </authorList>
    </citation>
    <scope>NUCLEOTIDE SEQUENCE [LARGE SCALE GENOMIC DNA]</scope>
    <source>
        <strain evidence="1 2">KOPRI26562</strain>
    </source>
</reference>
<evidence type="ECO:0000313" key="2">
    <source>
        <dbReference type="Proteomes" id="UP000186607"/>
    </source>
</evidence>
<dbReference type="Proteomes" id="UP000186607">
    <property type="component" value="Unassembled WGS sequence"/>
</dbReference>
<comment type="caution">
    <text evidence="1">The sequence shown here is derived from an EMBL/GenBank/DDBJ whole genome shotgun (WGS) entry which is preliminary data.</text>
</comment>
<proteinExistence type="predicted"/>
<organism evidence="1 2">
    <name type="scientific">Deinococcus marmoris</name>
    <dbReference type="NCBI Taxonomy" id="249408"/>
    <lineage>
        <taxon>Bacteria</taxon>
        <taxon>Thermotogati</taxon>
        <taxon>Deinococcota</taxon>
        <taxon>Deinococci</taxon>
        <taxon>Deinococcales</taxon>
        <taxon>Deinococcaceae</taxon>
        <taxon>Deinococcus</taxon>
    </lineage>
</organism>
<dbReference type="EMBL" id="MSTI01000077">
    <property type="protein sequence ID" value="OLV18105.1"/>
    <property type="molecule type" value="Genomic_DNA"/>
</dbReference>
<name>A0A1U7NYW0_9DEIO</name>
<gene>
    <name evidence="1" type="ORF">BOO71_0007372</name>
</gene>
<accession>A0A1U7NYW0</accession>
<dbReference type="OrthoDB" id="7270696at2"/>